<feature type="chain" id="PRO_5030169702" evidence="2">
    <location>
        <begin position="21"/>
        <end position="183"/>
    </location>
</feature>
<feature type="region of interest" description="Disordered" evidence="1">
    <location>
        <begin position="51"/>
        <end position="183"/>
    </location>
</feature>
<sequence length="183" mass="18771">MTRTIKLLLILVCLFGYIEGKSLARPIMRHEISVNSRTTVHLLKRIRRSRAPEIGSAGLPSGHAGRPSKPDREGSVSGCDGTTDDEDCISRTTGSSGCRNRDQEGSASGWDGITDDEDCVVGSAVEPFSGSASGSGDEGESSASSGDCYGTTSDDEDCIPGGSTSGPIRPGSGGGSQEIGSGK</sequence>
<evidence type="ECO:0000313" key="3">
    <source>
        <dbReference type="Ensembl" id="ENSCINP00000022722.2"/>
    </source>
</evidence>
<organism evidence="3 4">
    <name type="scientific">Ciona intestinalis</name>
    <name type="common">Transparent sea squirt</name>
    <name type="synonym">Ascidia intestinalis</name>
    <dbReference type="NCBI Taxonomy" id="7719"/>
    <lineage>
        <taxon>Eukaryota</taxon>
        <taxon>Metazoa</taxon>
        <taxon>Chordata</taxon>
        <taxon>Tunicata</taxon>
        <taxon>Ascidiacea</taxon>
        <taxon>Phlebobranchia</taxon>
        <taxon>Cionidae</taxon>
        <taxon>Ciona</taxon>
    </lineage>
</organism>
<dbReference type="RefSeq" id="XP_026690847.1">
    <property type="nucleotide sequence ID" value="XM_026835046.1"/>
</dbReference>
<gene>
    <name evidence="3" type="primary">LOC100185902</name>
</gene>
<name>F6YHY2_CIOIN</name>
<proteinExistence type="predicted"/>
<reference evidence="3" key="2">
    <citation type="journal article" date="2008" name="Genome Biol.">
        <title>Improved genome assembly and evidence-based global gene model set for the chordate Ciona intestinalis: new insight into intron and operon populations.</title>
        <authorList>
            <person name="Satou Y."/>
            <person name="Mineta K."/>
            <person name="Ogasawara M."/>
            <person name="Sasakura Y."/>
            <person name="Shoguchi E."/>
            <person name="Ueno K."/>
            <person name="Yamada L."/>
            <person name="Matsumoto J."/>
            <person name="Wasserscheid J."/>
            <person name="Dewar K."/>
            <person name="Wiley G.B."/>
            <person name="Macmil S.L."/>
            <person name="Roe B.A."/>
            <person name="Zeller R.W."/>
            <person name="Hastings K.E."/>
            <person name="Lemaire P."/>
            <person name="Lindquist E."/>
            <person name="Endo T."/>
            <person name="Hotta K."/>
            <person name="Inaba K."/>
        </authorList>
    </citation>
    <scope>NUCLEOTIDE SEQUENCE [LARGE SCALE GENOMIC DNA]</scope>
    <source>
        <strain evidence="3">wild type</strain>
    </source>
</reference>
<keyword evidence="4" id="KW-1185">Reference proteome</keyword>
<keyword evidence="2" id="KW-0732">Signal</keyword>
<protein>
    <submittedName>
        <fullName evidence="3">P17/29C-like protein DDB_G0287399</fullName>
    </submittedName>
</protein>
<dbReference type="Proteomes" id="UP000008144">
    <property type="component" value="Chromosome 7"/>
</dbReference>
<evidence type="ECO:0000256" key="2">
    <source>
        <dbReference type="SAM" id="SignalP"/>
    </source>
</evidence>
<feature type="compositionally biased region" description="Low complexity" evidence="1">
    <location>
        <begin position="160"/>
        <end position="170"/>
    </location>
</feature>
<dbReference type="Ensembl" id="ENSCINT00000022968.2">
    <property type="protein sequence ID" value="ENSCINP00000022722.2"/>
    <property type="gene ID" value="ENSCING00000012065.2"/>
</dbReference>
<dbReference type="EMBL" id="EAAA01002337">
    <property type="status" value="NOT_ANNOTATED_CDS"/>
    <property type="molecule type" value="Genomic_DNA"/>
</dbReference>
<dbReference type="HOGENOM" id="CLU_1474672_0_0_1"/>
<feature type="compositionally biased region" description="Low complexity" evidence="1">
    <location>
        <begin position="129"/>
        <end position="147"/>
    </location>
</feature>
<feature type="compositionally biased region" description="Gly residues" evidence="1">
    <location>
        <begin position="171"/>
        <end position="183"/>
    </location>
</feature>
<reference evidence="3" key="4">
    <citation type="submission" date="2025-09" db="UniProtKB">
        <authorList>
            <consortium name="Ensembl"/>
        </authorList>
    </citation>
    <scope>IDENTIFICATION</scope>
</reference>
<evidence type="ECO:0000256" key="1">
    <source>
        <dbReference type="SAM" id="MobiDB-lite"/>
    </source>
</evidence>
<dbReference type="AlphaFoldDB" id="F6YHY2"/>
<feature type="signal peptide" evidence="2">
    <location>
        <begin position="1"/>
        <end position="20"/>
    </location>
</feature>
<reference evidence="4" key="1">
    <citation type="journal article" date="2002" name="Science">
        <title>The draft genome of Ciona intestinalis: insights into chordate and vertebrate origins.</title>
        <authorList>
            <person name="Dehal P."/>
            <person name="Satou Y."/>
            <person name="Campbell R.K."/>
            <person name="Chapman J."/>
            <person name="Degnan B."/>
            <person name="De Tomaso A."/>
            <person name="Davidson B."/>
            <person name="Di Gregorio A."/>
            <person name="Gelpke M."/>
            <person name="Goodstein D.M."/>
            <person name="Harafuji N."/>
            <person name="Hastings K.E."/>
            <person name="Ho I."/>
            <person name="Hotta K."/>
            <person name="Huang W."/>
            <person name="Kawashima T."/>
            <person name="Lemaire P."/>
            <person name="Martinez D."/>
            <person name="Meinertzhagen I.A."/>
            <person name="Necula S."/>
            <person name="Nonaka M."/>
            <person name="Putnam N."/>
            <person name="Rash S."/>
            <person name="Saiga H."/>
            <person name="Satake M."/>
            <person name="Terry A."/>
            <person name="Yamada L."/>
            <person name="Wang H.G."/>
            <person name="Awazu S."/>
            <person name="Azumi K."/>
            <person name="Boore J."/>
            <person name="Branno M."/>
            <person name="Chin-Bow S."/>
            <person name="DeSantis R."/>
            <person name="Doyle S."/>
            <person name="Francino P."/>
            <person name="Keys D.N."/>
            <person name="Haga S."/>
            <person name="Hayashi H."/>
            <person name="Hino K."/>
            <person name="Imai K.S."/>
            <person name="Inaba K."/>
            <person name="Kano S."/>
            <person name="Kobayashi K."/>
            <person name="Kobayashi M."/>
            <person name="Lee B.I."/>
            <person name="Makabe K.W."/>
            <person name="Manohar C."/>
            <person name="Matassi G."/>
            <person name="Medina M."/>
            <person name="Mochizuki Y."/>
            <person name="Mount S."/>
            <person name="Morishita T."/>
            <person name="Miura S."/>
            <person name="Nakayama A."/>
            <person name="Nishizaka S."/>
            <person name="Nomoto H."/>
            <person name="Ohta F."/>
            <person name="Oishi K."/>
            <person name="Rigoutsos I."/>
            <person name="Sano M."/>
            <person name="Sasaki A."/>
            <person name="Sasakura Y."/>
            <person name="Shoguchi E."/>
            <person name="Shin-i T."/>
            <person name="Spagnuolo A."/>
            <person name="Stainier D."/>
            <person name="Suzuki M.M."/>
            <person name="Tassy O."/>
            <person name="Takatori N."/>
            <person name="Tokuoka M."/>
            <person name="Yagi K."/>
            <person name="Yoshizaki F."/>
            <person name="Wada S."/>
            <person name="Zhang C."/>
            <person name="Hyatt P.D."/>
            <person name="Larimer F."/>
            <person name="Detter C."/>
            <person name="Doggett N."/>
            <person name="Glavina T."/>
            <person name="Hawkins T."/>
            <person name="Richardson P."/>
            <person name="Lucas S."/>
            <person name="Kohara Y."/>
            <person name="Levine M."/>
            <person name="Satoh N."/>
            <person name="Rokhsar D.S."/>
        </authorList>
    </citation>
    <scope>NUCLEOTIDE SEQUENCE [LARGE SCALE GENOMIC DNA]</scope>
</reference>
<evidence type="ECO:0000313" key="4">
    <source>
        <dbReference type="Proteomes" id="UP000008144"/>
    </source>
</evidence>
<reference evidence="3" key="3">
    <citation type="submission" date="2025-08" db="UniProtKB">
        <authorList>
            <consortium name="Ensembl"/>
        </authorList>
    </citation>
    <scope>IDENTIFICATION</scope>
</reference>
<dbReference type="InParanoid" id="F6YHY2"/>
<dbReference type="GeneID" id="100185902"/>
<accession>F6YHY2</accession>